<dbReference type="Proteomes" id="UP000189705">
    <property type="component" value="Unplaced"/>
</dbReference>
<dbReference type="PANTHER" id="PTHR12598:SF0">
    <property type="entry name" value="COPPER HOMEOSTASIS PROTEIN CUTC HOMOLOG"/>
    <property type="match status" value="1"/>
</dbReference>
<comment type="similarity">
    <text evidence="1">Belongs to the CutC family.</text>
</comment>
<reference evidence="4" key="1">
    <citation type="submission" date="2025-08" db="UniProtKB">
        <authorList>
            <consortium name="RefSeq"/>
        </authorList>
    </citation>
    <scope>IDENTIFICATION</scope>
</reference>
<dbReference type="RefSeq" id="XP_025071399.1">
    <property type="nucleotide sequence ID" value="XM_025215614.1"/>
</dbReference>
<dbReference type="GeneID" id="102378643"/>
<dbReference type="Gene3D" id="3.20.20.380">
    <property type="entry name" value="Copper homeostasis (CutC) domain"/>
    <property type="match status" value="1"/>
</dbReference>
<dbReference type="SUPFAM" id="SSF110395">
    <property type="entry name" value="CutC-like"/>
    <property type="match status" value="1"/>
</dbReference>
<dbReference type="STRING" id="38654.A0A3Q0HHH6"/>
<organism evidence="3 4">
    <name type="scientific">Alligator sinensis</name>
    <name type="common">Chinese alligator</name>
    <dbReference type="NCBI Taxonomy" id="38654"/>
    <lineage>
        <taxon>Eukaryota</taxon>
        <taxon>Metazoa</taxon>
        <taxon>Chordata</taxon>
        <taxon>Craniata</taxon>
        <taxon>Vertebrata</taxon>
        <taxon>Euteleostomi</taxon>
        <taxon>Archelosauria</taxon>
        <taxon>Archosauria</taxon>
        <taxon>Crocodylia</taxon>
        <taxon>Alligatoridae</taxon>
        <taxon>Alligatorinae</taxon>
        <taxon>Alligator</taxon>
    </lineage>
</organism>
<dbReference type="InterPro" id="IPR036822">
    <property type="entry name" value="CutC-like_dom_sf"/>
</dbReference>
<gene>
    <name evidence="4" type="primary">CUTC</name>
</gene>
<evidence type="ECO:0000313" key="4">
    <source>
        <dbReference type="RefSeq" id="XP_025071399.1"/>
    </source>
</evidence>
<proteinExistence type="inferred from homology"/>
<accession>A0A3Q0HHH6</accession>
<dbReference type="InParanoid" id="A0A3Q0HHH6"/>
<protein>
    <recommendedName>
        <fullName evidence="2">Copper homeostasis protein cutC homolog</fullName>
    </recommendedName>
</protein>
<dbReference type="GO" id="GO:0005507">
    <property type="term" value="F:copper ion binding"/>
    <property type="evidence" value="ECO:0007669"/>
    <property type="project" value="TreeGrafter"/>
</dbReference>
<dbReference type="PANTHER" id="PTHR12598">
    <property type="entry name" value="COPPER HOMEOSTASIS PROTEIN CUTC"/>
    <property type="match status" value="1"/>
</dbReference>
<keyword evidence="3" id="KW-1185">Reference proteome</keyword>
<name>A0A3Q0HHH6_ALLSI</name>
<dbReference type="Pfam" id="PF03932">
    <property type="entry name" value="CutC"/>
    <property type="match status" value="1"/>
</dbReference>
<dbReference type="AlphaFoldDB" id="A0A3Q0HHH6"/>
<evidence type="ECO:0000256" key="2">
    <source>
        <dbReference type="ARBA" id="ARBA00019014"/>
    </source>
</evidence>
<evidence type="ECO:0000313" key="3">
    <source>
        <dbReference type="Proteomes" id="UP000189705"/>
    </source>
</evidence>
<dbReference type="InterPro" id="IPR005627">
    <property type="entry name" value="CutC-like"/>
</dbReference>
<evidence type="ECO:0000256" key="1">
    <source>
        <dbReference type="ARBA" id="ARBA00007768"/>
    </source>
</evidence>
<sequence length="317" mass="33861">MLAIQQRCRPCTVSVCNAAAVPGRAGLAHMQWPGVSSRREGEPCAAWSKAGAGRIELCAGLIEGGTTPSVAGLLQVVKQCVRVPVFVMIRPRGGDFLYSDREVDVMKADARLAKLHGADGLVFGALTEDGRIDTELCMALLGARAPGPVSMLYLPSCPTPASEPSCPPKYSRENISSGRRQTVGEPCVAKQWGPQPPSDPGEERGSQCLLWELQPVWEAGLCLELWGQAAAGALHEVQWEEGRSLGLPAYRHWAVCWGQSVVWGTQWICFCRNPLVLGAASAECCCPNPTAQAEKLPVLAESFGASGESGFSFPKQC</sequence>
<dbReference type="CTD" id="51076"/>